<dbReference type="InterPro" id="IPR041561">
    <property type="entry name" value="PglD_N"/>
</dbReference>
<accession>A0ABX2E6N0</accession>
<gene>
    <name evidence="3" type="ORF">HNV10_10975</name>
</gene>
<feature type="domain" description="PglD N-terminal" evidence="2">
    <location>
        <begin position="3"/>
        <end position="82"/>
    </location>
</feature>
<evidence type="ECO:0000256" key="1">
    <source>
        <dbReference type="ARBA" id="ARBA00007274"/>
    </source>
</evidence>
<evidence type="ECO:0000313" key="4">
    <source>
        <dbReference type="Proteomes" id="UP000805085"/>
    </source>
</evidence>
<comment type="caution">
    <text evidence="3">The sequence shown here is derived from an EMBL/GenBank/DDBJ whole genome shotgun (WGS) entry which is preliminary data.</text>
</comment>
<dbReference type="CDD" id="cd03360">
    <property type="entry name" value="LbH_AT_putative"/>
    <property type="match status" value="1"/>
</dbReference>
<dbReference type="Gene3D" id="2.160.10.10">
    <property type="entry name" value="Hexapeptide repeat proteins"/>
    <property type="match status" value="1"/>
</dbReference>
<dbReference type="Pfam" id="PF17836">
    <property type="entry name" value="PglD_N"/>
    <property type="match status" value="1"/>
</dbReference>
<proteinExistence type="inferred from homology"/>
<reference evidence="3 4" key="1">
    <citation type="journal article" date="2015" name="Int. J. Syst. Evol. Microbiol.">
        <title>Winogradskyella litoriviva sp. nov., isolated from coastal seawater.</title>
        <authorList>
            <person name="Nedashkovskaya O.I."/>
            <person name="Kukhlevskiy A.D."/>
            <person name="Zhukova N.V."/>
            <person name="Kim S.J."/>
            <person name="Rhee S.K."/>
            <person name="Mikhailov V.V."/>
        </authorList>
    </citation>
    <scope>NUCLEOTIDE SEQUENCE [LARGE SCALE GENOMIC DNA]</scope>
    <source>
        <strain evidence="3 4">KMM6491</strain>
    </source>
</reference>
<evidence type="ECO:0000259" key="2">
    <source>
        <dbReference type="Pfam" id="PF17836"/>
    </source>
</evidence>
<dbReference type="RefSeq" id="WP_173301396.1">
    <property type="nucleotide sequence ID" value="NZ_JABRWQ010000004.1"/>
</dbReference>
<dbReference type="InterPro" id="IPR020019">
    <property type="entry name" value="AcTrfase_PglD-like"/>
</dbReference>
<name>A0ABX2E6N0_9FLAO</name>
<dbReference type="PANTHER" id="PTHR43300:SF7">
    <property type="entry name" value="UDP-N-ACETYLBACILLOSAMINE N-ACETYLTRANSFERASE"/>
    <property type="match status" value="1"/>
</dbReference>
<dbReference type="NCBIfam" id="TIGR03570">
    <property type="entry name" value="NeuD_NnaD"/>
    <property type="match status" value="1"/>
</dbReference>
<dbReference type="SUPFAM" id="SSF51161">
    <property type="entry name" value="Trimeric LpxA-like enzymes"/>
    <property type="match status" value="1"/>
</dbReference>
<dbReference type="InterPro" id="IPR050179">
    <property type="entry name" value="Trans_hexapeptide_repeat"/>
</dbReference>
<dbReference type="EMBL" id="JABRWQ010000004">
    <property type="protein sequence ID" value="NRD23768.1"/>
    <property type="molecule type" value="Genomic_DNA"/>
</dbReference>
<keyword evidence="4" id="KW-1185">Reference proteome</keyword>
<dbReference type="PANTHER" id="PTHR43300">
    <property type="entry name" value="ACETYLTRANSFERASE"/>
    <property type="match status" value="1"/>
</dbReference>
<organism evidence="3 4">
    <name type="scientific">Winogradskyella litoriviva</name>
    <dbReference type="NCBI Taxonomy" id="1220182"/>
    <lineage>
        <taxon>Bacteria</taxon>
        <taxon>Pseudomonadati</taxon>
        <taxon>Bacteroidota</taxon>
        <taxon>Flavobacteriia</taxon>
        <taxon>Flavobacteriales</taxon>
        <taxon>Flavobacteriaceae</taxon>
        <taxon>Winogradskyella</taxon>
    </lineage>
</organism>
<comment type="similarity">
    <text evidence="1">Belongs to the transferase hexapeptide repeat family.</text>
</comment>
<protein>
    <submittedName>
        <fullName evidence="3">Acetyltransferase</fullName>
    </submittedName>
</protein>
<dbReference type="InterPro" id="IPR011004">
    <property type="entry name" value="Trimer_LpxA-like_sf"/>
</dbReference>
<dbReference type="Proteomes" id="UP000805085">
    <property type="component" value="Unassembled WGS sequence"/>
</dbReference>
<dbReference type="Gene3D" id="3.40.50.20">
    <property type="match status" value="1"/>
</dbReference>
<sequence length="221" mass="23630">MKNILIYGASGHAKMVIDIIKKNKSHNIMGFIDCYKPLGSQISGYKIVGRLEHLKQLSQDLNIDGIIIAIGDNYTRQKIANNVSKELPSIKFVSVIHPTATLAEDITIDEGSVIMAKAVVNSAAKVGKHCIINTASTLGHDSVMEDFSSLASGVTIAGNVKIGRCSSICLSAIVIQNIVIGKNTIVGAGSLVLKSIGDLKTAFGRPIHTIKDRKEDCKYLG</sequence>
<evidence type="ECO:0000313" key="3">
    <source>
        <dbReference type="EMBL" id="NRD23768.1"/>
    </source>
</evidence>